<evidence type="ECO:0000256" key="6">
    <source>
        <dbReference type="ARBA" id="ARBA00022840"/>
    </source>
</evidence>
<dbReference type="Pfam" id="PF01288">
    <property type="entry name" value="HPPK"/>
    <property type="match status" value="1"/>
</dbReference>
<comment type="pathway">
    <text evidence="1">Cofactor biosynthesis; tetrahydrofolate biosynthesis; 2-amino-4-hydroxy-6-hydroxymethyl-7,8-dihydropteridine diphosphate from 7,8-dihydroneopterin triphosphate: step 4/4.</text>
</comment>
<dbReference type="GO" id="GO:0046656">
    <property type="term" value="P:folic acid biosynthetic process"/>
    <property type="evidence" value="ECO:0007669"/>
    <property type="project" value="UniProtKB-KW"/>
</dbReference>
<dbReference type="GO" id="GO:0016301">
    <property type="term" value="F:kinase activity"/>
    <property type="evidence" value="ECO:0007669"/>
    <property type="project" value="UniProtKB-KW"/>
</dbReference>
<dbReference type="AlphaFoldDB" id="A0AA41W7U2"/>
<comment type="caution">
    <text evidence="9">The sequence shown here is derived from an EMBL/GenBank/DDBJ whole genome shotgun (WGS) entry which is preliminary data.</text>
</comment>
<dbReference type="EMBL" id="JAMQGP010000006">
    <property type="protein sequence ID" value="MCM2680371.1"/>
    <property type="molecule type" value="Genomic_DNA"/>
</dbReference>
<reference evidence="9 10" key="1">
    <citation type="journal article" date="2013" name="Antonie Van Leeuwenhoek">
        <title>Echinimonas agarilytica gen. nov., sp. nov., a new gammaproteobacterium isolated from the sea urchin Strongylocentrotus intermedius.</title>
        <authorList>
            <person name="Nedashkovskaya O.I."/>
            <person name="Stenkova A.M."/>
            <person name="Zhukova N.V."/>
            <person name="Van Trappen S."/>
            <person name="Lee J.S."/>
            <person name="Kim S.B."/>
        </authorList>
    </citation>
    <scope>NUCLEOTIDE SEQUENCE [LARGE SCALE GENOMIC DNA]</scope>
    <source>
        <strain evidence="9 10">KMM 6351</strain>
    </source>
</reference>
<organism evidence="9 10">
    <name type="scientific">Echinimonas agarilytica</name>
    <dbReference type="NCBI Taxonomy" id="1215918"/>
    <lineage>
        <taxon>Bacteria</taxon>
        <taxon>Pseudomonadati</taxon>
        <taxon>Pseudomonadota</taxon>
        <taxon>Gammaproteobacteria</taxon>
        <taxon>Alteromonadales</taxon>
        <taxon>Echinimonadaceae</taxon>
        <taxon>Echinimonas</taxon>
    </lineage>
</organism>
<dbReference type="Gene3D" id="3.30.70.560">
    <property type="entry name" value="7,8-Dihydro-6-hydroxymethylpterin-pyrophosphokinase HPPK"/>
    <property type="match status" value="1"/>
</dbReference>
<evidence type="ECO:0000256" key="5">
    <source>
        <dbReference type="ARBA" id="ARBA00022777"/>
    </source>
</evidence>
<evidence type="ECO:0000256" key="3">
    <source>
        <dbReference type="ARBA" id="ARBA00022679"/>
    </source>
</evidence>
<evidence type="ECO:0000256" key="2">
    <source>
        <dbReference type="ARBA" id="ARBA00013253"/>
    </source>
</evidence>
<feature type="domain" description="7,8-dihydro-6-hydroxymethylpterin-pyrophosphokinase" evidence="8">
    <location>
        <begin position="5"/>
        <end position="129"/>
    </location>
</feature>
<keyword evidence="7" id="KW-0289">Folate biosynthesis</keyword>
<dbReference type="PANTHER" id="PTHR43071:SF2">
    <property type="entry name" value="2-AMINO-4-HYDROXY-6-HYDROXYMETHYLDIHYDROPTERIDINE PYROPHOSPHOKINASE"/>
    <property type="match status" value="1"/>
</dbReference>
<dbReference type="PANTHER" id="PTHR43071">
    <property type="entry name" value="2-AMINO-4-HYDROXY-6-HYDROXYMETHYLDIHYDROPTERIDINE PYROPHOSPHOKINASE"/>
    <property type="match status" value="1"/>
</dbReference>
<keyword evidence="4" id="KW-0547">Nucleotide-binding</keyword>
<dbReference type="SUPFAM" id="SSF55083">
    <property type="entry name" value="6-hydroxymethyl-7,8-dihydropterin pyrophosphokinase, HPPK"/>
    <property type="match status" value="1"/>
</dbReference>
<sequence length="160" mass="18101">MATIYISVGSNEQRDEKIRAAYAAIQLAYGNIVVSSVYESESVGFSGPAFYNLVIAAETEESPQDVAARLKRIEDDNGRVRSGPKFSNRALDLDLLLYDDVITDEGVQIPRHEITENAFVLWPMAELAPTLVHPITQNTYEDMWKNYRKNQSLKPVTFDW</sequence>
<dbReference type="InterPro" id="IPR035907">
    <property type="entry name" value="Hppk_sf"/>
</dbReference>
<evidence type="ECO:0000256" key="4">
    <source>
        <dbReference type="ARBA" id="ARBA00022741"/>
    </source>
</evidence>
<evidence type="ECO:0000259" key="8">
    <source>
        <dbReference type="Pfam" id="PF01288"/>
    </source>
</evidence>
<protein>
    <recommendedName>
        <fullName evidence="2">2-amino-4-hydroxy-6-hydroxymethyldihydropteridine diphosphokinase</fullName>
        <ecNumber evidence="2">2.7.6.3</ecNumber>
    </recommendedName>
</protein>
<keyword evidence="10" id="KW-1185">Reference proteome</keyword>
<dbReference type="Proteomes" id="UP001165393">
    <property type="component" value="Unassembled WGS sequence"/>
</dbReference>
<dbReference type="NCBIfam" id="TIGR01498">
    <property type="entry name" value="folK"/>
    <property type="match status" value="1"/>
</dbReference>
<dbReference type="RefSeq" id="WP_251261803.1">
    <property type="nucleotide sequence ID" value="NZ_JAMQGP010000006.1"/>
</dbReference>
<dbReference type="InterPro" id="IPR000550">
    <property type="entry name" value="Hppk"/>
</dbReference>
<accession>A0AA41W7U2</accession>
<dbReference type="GO" id="GO:0005524">
    <property type="term" value="F:ATP binding"/>
    <property type="evidence" value="ECO:0007669"/>
    <property type="project" value="UniProtKB-KW"/>
</dbReference>
<evidence type="ECO:0000256" key="7">
    <source>
        <dbReference type="ARBA" id="ARBA00022909"/>
    </source>
</evidence>
<name>A0AA41W7U2_9GAMM</name>
<evidence type="ECO:0000313" key="10">
    <source>
        <dbReference type="Proteomes" id="UP001165393"/>
    </source>
</evidence>
<gene>
    <name evidence="9" type="primary">folK</name>
    <name evidence="9" type="ORF">NAF29_11910</name>
</gene>
<keyword evidence="5" id="KW-0418">Kinase</keyword>
<evidence type="ECO:0000256" key="1">
    <source>
        <dbReference type="ARBA" id="ARBA00005051"/>
    </source>
</evidence>
<proteinExistence type="predicted"/>
<evidence type="ECO:0000313" key="9">
    <source>
        <dbReference type="EMBL" id="MCM2680371.1"/>
    </source>
</evidence>
<keyword evidence="3 9" id="KW-0808">Transferase</keyword>
<dbReference type="EC" id="2.7.6.3" evidence="2"/>
<keyword evidence="6" id="KW-0067">ATP-binding</keyword>
<dbReference type="GO" id="GO:0003848">
    <property type="term" value="F:2-amino-4-hydroxy-6-hydroxymethyldihydropteridine diphosphokinase activity"/>
    <property type="evidence" value="ECO:0007669"/>
    <property type="project" value="UniProtKB-EC"/>
</dbReference>